<dbReference type="InterPro" id="IPR048453">
    <property type="entry name" value="DnaG_cat_HB"/>
</dbReference>
<evidence type="ECO:0000256" key="5">
    <source>
        <dbReference type="ARBA" id="ARBA00022705"/>
    </source>
</evidence>
<dbReference type="Gene3D" id="3.90.980.10">
    <property type="entry name" value="DNA primase, catalytic core, N-terminal domain"/>
    <property type="match status" value="1"/>
</dbReference>
<dbReference type="InterPro" id="IPR002694">
    <property type="entry name" value="Znf_CHC2"/>
</dbReference>
<dbReference type="Gene3D" id="3.90.580.10">
    <property type="entry name" value="Zinc finger, CHC2-type domain"/>
    <property type="match status" value="1"/>
</dbReference>
<evidence type="ECO:0000256" key="12">
    <source>
        <dbReference type="HAMAP-Rule" id="MF_00974"/>
    </source>
</evidence>
<dbReference type="PANTHER" id="PTHR30313:SF2">
    <property type="entry name" value="DNA PRIMASE"/>
    <property type="match status" value="1"/>
</dbReference>
<keyword evidence="10 12" id="KW-0238">DNA-binding</keyword>
<dbReference type="SUPFAM" id="SSF48024">
    <property type="entry name" value="N-terminal domain of DnaB helicase"/>
    <property type="match status" value="1"/>
</dbReference>
<evidence type="ECO:0000313" key="16">
    <source>
        <dbReference type="Proteomes" id="UP000751852"/>
    </source>
</evidence>
<keyword evidence="4 12" id="KW-0548">Nucleotidyltransferase</keyword>
<proteinExistence type="inferred from homology"/>
<dbReference type="InterPro" id="IPR016136">
    <property type="entry name" value="DNA_helicase_N/primase_C"/>
</dbReference>
<evidence type="ECO:0000256" key="13">
    <source>
        <dbReference type="PIRNR" id="PIRNR002811"/>
    </source>
</evidence>
<dbReference type="SMART" id="SM00400">
    <property type="entry name" value="ZnF_CHCC"/>
    <property type="match status" value="1"/>
</dbReference>
<dbReference type="RefSeq" id="WP_198618444.1">
    <property type="nucleotide sequence ID" value="NZ_JABANU010000022.1"/>
</dbReference>
<dbReference type="CDD" id="cd03364">
    <property type="entry name" value="TOPRIM_DnaG_primases"/>
    <property type="match status" value="1"/>
</dbReference>
<comment type="caution">
    <text evidence="15">The sequence shown here is derived from an EMBL/GenBank/DDBJ whole genome shotgun (WGS) entry which is preliminary data.</text>
</comment>
<dbReference type="SUPFAM" id="SSF57783">
    <property type="entry name" value="Zinc beta-ribbon"/>
    <property type="match status" value="1"/>
</dbReference>
<dbReference type="InterPro" id="IPR006295">
    <property type="entry name" value="DNA_primase_DnaG"/>
</dbReference>
<evidence type="ECO:0000256" key="2">
    <source>
        <dbReference type="ARBA" id="ARBA00022515"/>
    </source>
</evidence>
<evidence type="ECO:0000256" key="6">
    <source>
        <dbReference type="ARBA" id="ARBA00022723"/>
    </source>
</evidence>
<dbReference type="Pfam" id="PF01807">
    <property type="entry name" value="Zn_ribbon_DnaG"/>
    <property type="match status" value="1"/>
</dbReference>
<evidence type="ECO:0000256" key="9">
    <source>
        <dbReference type="ARBA" id="ARBA00022842"/>
    </source>
</evidence>
<dbReference type="HAMAP" id="MF_00974">
    <property type="entry name" value="DNA_primase_DnaG"/>
    <property type="match status" value="1"/>
</dbReference>
<keyword evidence="8 12" id="KW-0862">Zinc</keyword>
<accession>A0ABS0TAH2</accession>
<keyword evidence="11 12" id="KW-0804">Transcription</keyword>
<dbReference type="InterPro" id="IPR006171">
    <property type="entry name" value="TOPRIM_dom"/>
</dbReference>
<evidence type="ECO:0000256" key="3">
    <source>
        <dbReference type="ARBA" id="ARBA00022679"/>
    </source>
</evidence>
<reference evidence="15 16" key="1">
    <citation type="submission" date="2020-04" db="EMBL/GenBank/DDBJ databases">
        <title>Staphylococcus species from domestic dog.</title>
        <authorList>
            <person name="Paterson G.K."/>
        </authorList>
    </citation>
    <scope>NUCLEOTIDE SEQUENCE [LARGE SCALE GENOMIC DNA]</scope>
    <source>
        <strain evidence="15 16">H16/1A</strain>
    </source>
</reference>
<dbReference type="PANTHER" id="PTHR30313">
    <property type="entry name" value="DNA PRIMASE"/>
    <property type="match status" value="1"/>
</dbReference>
<dbReference type="Pfam" id="PF13155">
    <property type="entry name" value="Toprim_2"/>
    <property type="match status" value="1"/>
</dbReference>
<dbReference type="Pfam" id="PF21650">
    <property type="entry name" value="DnaG_cat_HB"/>
    <property type="match status" value="1"/>
</dbReference>
<gene>
    <name evidence="12 15" type="primary">dnaG</name>
    <name evidence="15" type="ORF">HHH54_08680</name>
</gene>
<comment type="subunit">
    <text evidence="12">Monomer. Interacts with DnaB.</text>
</comment>
<keyword evidence="9" id="KW-0460">Magnesium</keyword>
<keyword evidence="6 12" id="KW-0479">Metal-binding</keyword>
<keyword evidence="16" id="KW-1185">Reference proteome</keyword>
<comment type="function">
    <text evidence="12 13">RNA polymerase that catalyzes the synthesis of short RNA molecules used as primers for DNA polymerase during DNA replication.</text>
</comment>
<dbReference type="PIRSF" id="PIRSF002811">
    <property type="entry name" value="DnaG"/>
    <property type="match status" value="1"/>
</dbReference>
<keyword evidence="5 12" id="KW-0235">DNA replication</keyword>
<comment type="domain">
    <text evidence="12">Contains an N-terminal zinc-binding domain, a central core domain that contains the primase activity, and a C-terminal DnaB-binding domain.</text>
</comment>
<dbReference type="InterPro" id="IPR030846">
    <property type="entry name" value="DnaG_bac"/>
</dbReference>
<dbReference type="EMBL" id="JABANU010000022">
    <property type="protein sequence ID" value="MBI5975672.1"/>
    <property type="molecule type" value="Genomic_DNA"/>
</dbReference>
<evidence type="ECO:0000259" key="14">
    <source>
        <dbReference type="PROSITE" id="PS50880"/>
    </source>
</evidence>
<name>A0ABS0TAH2_9STAP</name>
<keyword evidence="1 12" id="KW-0240">DNA-directed RNA polymerase</keyword>
<dbReference type="InterPro" id="IPR034151">
    <property type="entry name" value="TOPRIM_DnaG_bac"/>
</dbReference>
<dbReference type="Gene3D" id="3.40.1360.10">
    <property type="match status" value="1"/>
</dbReference>
<protein>
    <recommendedName>
        <fullName evidence="12 13">DNA primase</fullName>
        <ecNumber evidence="12">2.7.7.101</ecNumber>
    </recommendedName>
</protein>
<keyword evidence="7 12" id="KW-0863">Zinc-finger</keyword>
<dbReference type="SMART" id="SM00493">
    <property type="entry name" value="TOPRIM"/>
    <property type="match status" value="1"/>
</dbReference>
<dbReference type="Gene3D" id="1.20.50.20">
    <property type="entry name" value="DnaG, RNA polymerase domain, helical bundle"/>
    <property type="match status" value="1"/>
</dbReference>
<evidence type="ECO:0000256" key="1">
    <source>
        <dbReference type="ARBA" id="ARBA00022478"/>
    </source>
</evidence>
<dbReference type="InterPro" id="IPR036185">
    <property type="entry name" value="DNA_heli_DnaB-like_N_sf"/>
</dbReference>
<comment type="catalytic activity">
    <reaction evidence="12">
        <text>ssDNA + n NTP = ssDNA/pppN(pN)n-1 hybrid + (n-1) diphosphate.</text>
        <dbReference type="EC" id="2.7.7.101"/>
    </reaction>
</comment>
<dbReference type="PROSITE" id="PS50880">
    <property type="entry name" value="TOPRIM"/>
    <property type="match status" value="1"/>
</dbReference>
<evidence type="ECO:0000256" key="7">
    <source>
        <dbReference type="ARBA" id="ARBA00022771"/>
    </source>
</evidence>
<keyword evidence="3 12" id="KW-0808">Transferase</keyword>
<dbReference type="Pfam" id="PF08275">
    <property type="entry name" value="DNAG_N"/>
    <property type="match status" value="1"/>
</dbReference>
<feature type="domain" description="Toprim" evidence="14">
    <location>
        <begin position="258"/>
        <end position="339"/>
    </location>
</feature>
<dbReference type="Gene3D" id="1.10.860.10">
    <property type="entry name" value="DNAb Helicase, Chain A"/>
    <property type="match status" value="1"/>
</dbReference>
<evidence type="ECO:0000256" key="10">
    <source>
        <dbReference type="ARBA" id="ARBA00023125"/>
    </source>
</evidence>
<dbReference type="InterPro" id="IPR050219">
    <property type="entry name" value="DnaG_primase"/>
</dbReference>
<dbReference type="NCBIfam" id="TIGR01391">
    <property type="entry name" value="dnaG"/>
    <property type="match status" value="1"/>
</dbReference>
<dbReference type="EC" id="2.7.7.101" evidence="12"/>
<feature type="zinc finger region" description="CHC2-type" evidence="12">
    <location>
        <begin position="38"/>
        <end position="62"/>
    </location>
</feature>
<dbReference type="InterPro" id="IPR036977">
    <property type="entry name" value="DNA_primase_Znf_CHC2"/>
</dbReference>
<evidence type="ECO:0000256" key="11">
    <source>
        <dbReference type="ARBA" id="ARBA00023163"/>
    </source>
</evidence>
<evidence type="ECO:0000313" key="15">
    <source>
        <dbReference type="EMBL" id="MBI5975672.1"/>
    </source>
</evidence>
<dbReference type="Proteomes" id="UP000751852">
    <property type="component" value="Unassembled WGS sequence"/>
</dbReference>
<comment type="similarity">
    <text evidence="12 13">Belongs to the DnaG primase family.</text>
</comment>
<evidence type="ECO:0000256" key="8">
    <source>
        <dbReference type="ARBA" id="ARBA00022833"/>
    </source>
</evidence>
<dbReference type="SUPFAM" id="SSF56731">
    <property type="entry name" value="DNA primase core"/>
    <property type="match status" value="1"/>
</dbReference>
<comment type="cofactor">
    <cofactor evidence="12 13">
        <name>Zn(2+)</name>
        <dbReference type="ChEBI" id="CHEBI:29105"/>
    </cofactor>
    <text evidence="12 13">Binds 1 zinc ion per monomer.</text>
</comment>
<dbReference type="InterPro" id="IPR037068">
    <property type="entry name" value="DNA_primase_core_N_sf"/>
</dbReference>
<keyword evidence="2 12" id="KW-0639">Primosome</keyword>
<dbReference type="InterPro" id="IPR013264">
    <property type="entry name" value="DNAG_N"/>
</dbReference>
<sequence length="594" mass="69552">MKISQEVINEVKSKTDILDVVGEYVKLEKRGRNFIGLCPFHDEKTPSFTVSEDKQICHCFGCKKGGNVFQFIQEIENVSFVDAVKKLGERVNITIETDEQSFDRHIATDDLNMIQMHESLVEYYHYMLKKTVEGEDALNYLYERGFTDQMINDRKIGYAPNSSHFATDFIEKKGYDMHLGYEAGILSRSEKDFNYYDRFRNRIIFPLSNAQGRIVGFSGRTYINEEPKYLNSPETPIFQKRKLLYNLNTARKSIRQQDEVILLEGFMDVIKVSHAGIQNVVASMGTSLSDTHITFLQKMCSNITLIFDGDYAGMEATLNVGQSLLKYQFDVFVVQMPTKMDPDEYIEKYGAEQFKTFINREKKSFVTYKLGIHKQDIQNNDLEFEKNYKAFLSDASLIKSTIIKRKVIQDASEVFKVSADSLNMEVDRISPKPNNYNQYVVQPRSPINISNRYEKAECALLKHFMNDKDIFYNYHQDIHSTDFTNSNFKSIFNILWDFYSEHETFVVSEFMSYIDRDELKEILLFIVDYPLNTEPFEHEINDYINIITENRYTDSIDMLHHKLNEATRNGDLESQKHYLEMIVNKKREKIKRQD</sequence>
<evidence type="ECO:0000256" key="4">
    <source>
        <dbReference type="ARBA" id="ARBA00022695"/>
    </source>
</evidence>
<organism evidence="15 16">
    <name type="scientific">Staphylococcus canis</name>
    <dbReference type="NCBI Taxonomy" id="2724942"/>
    <lineage>
        <taxon>Bacteria</taxon>
        <taxon>Bacillati</taxon>
        <taxon>Bacillota</taxon>
        <taxon>Bacilli</taxon>
        <taxon>Bacillales</taxon>
        <taxon>Staphylococcaceae</taxon>
        <taxon>Staphylococcus</taxon>
    </lineage>
</organism>